<dbReference type="PROSITE" id="PS50060">
    <property type="entry name" value="MAM_2"/>
    <property type="match status" value="1"/>
</dbReference>
<evidence type="ECO:0000313" key="5">
    <source>
        <dbReference type="Proteomes" id="UP000663864"/>
    </source>
</evidence>
<accession>A0A814IR44</accession>
<evidence type="ECO:0000256" key="1">
    <source>
        <dbReference type="SAM" id="Phobius"/>
    </source>
</evidence>
<evidence type="ECO:0000313" key="4">
    <source>
        <dbReference type="EMBL" id="CAF1028073.1"/>
    </source>
</evidence>
<keyword evidence="1" id="KW-0472">Membrane</keyword>
<reference evidence="4" key="1">
    <citation type="submission" date="2021-02" db="EMBL/GenBank/DDBJ databases">
        <authorList>
            <person name="Nowell W R."/>
        </authorList>
    </citation>
    <scope>NUCLEOTIDE SEQUENCE</scope>
</reference>
<dbReference type="InterPro" id="IPR000998">
    <property type="entry name" value="MAM_dom"/>
</dbReference>
<proteinExistence type="predicted"/>
<feature type="transmembrane region" description="Helical" evidence="1">
    <location>
        <begin position="440"/>
        <end position="466"/>
    </location>
</feature>
<feature type="domain" description="MAM" evidence="3">
    <location>
        <begin position="71"/>
        <end position="245"/>
    </location>
</feature>
<dbReference type="AlphaFoldDB" id="A0A814IR44"/>
<evidence type="ECO:0000259" key="3">
    <source>
        <dbReference type="PROSITE" id="PS50060"/>
    </source>
</evidence>
<evidence type="ECO:0000256" key="2">
    <source>
        <dbReference type="SAM" id="SignalP"/>
    </source>
</evidence>
<protein>
    <recommendedName>
        <fullName evidence="3">MAM domain-containing protein</fullName>
    </recommendedName>
</protein>
<dbReference type="Proteomes" id="UP000663864">
    <property type="component" value="Unassembled WGS sequence"/>
</dbReference>
<dbReference type="Pfam" id="PF00629">
    <property type="entry name" value="MAM"/>
    <property type="match status" value="1"/>
</dbReference>
<dbReference type="EMBL" id="CAJNOT010000585">
    <property type="protein sequence ID" value="CAF1028073.1"/>
    <property type="molecule type" value="Genomic_DNA"/>
</dbReference>
<keyword evidence="1" id="KW-0812">Transmembrane</keyword>
<dbReference type="Gene3D" id="2.60.120.200">
    <property type="match status" value="1"/>
</dbReference>
<gene>
    <name evidence="4" type="ORF">ZHD862_LOCUS13895</name>
</gene>
<name>A0A814IR44_9BILA</name>
<sequence>MKVTIILLLIFINYSQLQEIITLYNCTFDSGFADDCIFQGILPPGDTLEIDIGQALSDNSIDPPNRPLSDATSVFSLTMNGEMCQFPYDLNGWDMYFCLYEESTKNYTCPTNSGNQTCIKGQYGYKTTSNPMGFLAIYKSLTAIIINSTDEKQCLRFYYYFTNSFREPSIVFRMAATFNTSNGQTIVIVQPNDTNRWYYSQTTFILSSDEYYLMLGLSRASDLSDTTNFTFAIDNISITNGACSYVFNDSITTDGLIFNETSTMSIDLETDATNTNTTIEMIESSTTATIQETIITSQQSFTPTSMTSTAATNSIITSSFTTLGSSINTDNSTTIGSSPTSTQSITTITAASSTISDSTSSTRTTFITASSSTTSSSTTSSTITSSTITSSTTTSSITTFSSRTSTNTIPINATTKTTTISSTTTTSSNISTTKPKSKNLFLPLGLSLGLGIPLLVTIIIIAVYVVKFVLKL</sequence>
<organism evidence="4 5">
    <name type="scientific">Rotaria sordida</name>
    <dbReference type="NCBI Taxonomy" id="392033"/>
    <lineage>
        <taxon>Eukaryota</taxon>
        <taxon>Metazoa</taxon>
        <taxon>Spiralia</taxon>
        <taxon>Gnathifera</taxon>
        <taxon>Rotifera</taxon>
        <taxon>Eurotatoria</taxon>
        <taxon>Bdelloidea</taxon>
        <taxon>Philodinida</taxon>
        <taxon>Philodinidae</taxon>
        <taxon>Rotaria</taxon>
    </lineage>
</organism>
<keyword evidence="2" id="KW-0732">Signal</keyword>
<keyword evidence="1" id="KW-1133">Transmembrane helix</keyword>
<feature type="chain" id="PRO_5032846763" description="MAM domain-containing protein" evidence="2">
    <location>
        <begin position="18"/>
        <end position="472"/>
    </location>
</feature>
<comment type="caution">
    <text evidence="4">The sequence shown here is derived from an EMBL/GenBank/DDBJ whole genome shotgun (WGS) entry which is preliminary data.</text>
</comment>
<feature type="signal peptide" evidence="2">
    <location>
        <begin position="1"/>
        <end position="17"/>
    </location>
</feature>
<dbReference type="GO" id="GO:0016020">
    <property type="term" value="C:membrane"/>
    <property type="evidence" value="ECO:0007669"/>
    <property type="project" value="InterPro"/>
</dbReference>